<dbReference type="RefSeq" id="WP_346761031.1">
    <property type="nucleotide sequence ID" value="NZ_JAUJEB010000007.1"/>
</dbReference>
<proteinExistence type="predicted"/>
<organism evidence="1 2">
    <name type="scientific">Agaribacillus aureus</name>
    <dbReference type="NCBI Taxonomy" id="3051825"/>
    <lineage>
        <taxon>Bacteria</taxon>
        <taxon>Pseudomonadati</taxon>
        <taxon>Bacteroidota</taxon>
        <taxon>Cytophagia</taxon>
        <taxon>Cytophagales</taxon>
        <taxon>Splendidivirgaceae</taxon>
        <taxon>Agaribacillus</taxon>
    </lineage>
</organism>
<gene>
    <name evidence="1" type="ORF">QQ020_26685</name>
</gene>
<dbReference type="Proteomes" id="UP001172083">
    <property type="component" value="Unassembled WGS sequence"/>
</dbReference>
<reference evidence="1" key="1">
    <citation type="submission" date="2023-06" db="EMBL/GenBank/DDBJ databases">
        <title>Genomic of Agaribacillus aureum.</title>
        <authorList>
            <person name="Wang G."/>
        </authorList>
    </citation>
    <scope>NUCLEOTIDE SEQUENCE</scope>
    <source>
        <strain evidence="1">BMA12</strain>
    </source>
</reference>
<sequence length="474" mass="54492">MGNFFTKHIIIILTFSVTTTVQSLAQLRIQLSEKHQQKIEKIKDPEKKLAKYRKYYTKDSIKYLRVLDKQLKLKSDSIYAAMRRLEAKKRSAVDLLSDNSVIKKAGGIRLPSQATQIEKRLPTPDNLNIPGDKANEIGGKLMNKKPLSSLDKIGDEGKNRLNTALNGTKGEISQIKNKVTPYQQYYNQYKDYLNHPDSVQVMIQKVAEKEMEQKVEKLMGQSEGMANMNQLQQQKALVEKMQKIPEKYKQQVEQYGDREFLKNEGKQKAKEKAIKFLDQHKDKIAIIQKKMSKLKKVYSKVENSNDLSTAVKRSSLKGKPFKERLYVGANFQVINLDPFSIDFSPNLGYMFNKKFITGIGATYRQTFGEYEAGQTTLPENQYAFNAFVQHEVIKDFFAFATYEQSNRELLDQNTDRSTSAWVPGLMVGAGKTFNVHPRINTRMIVLYNFLHEPGESPYNSPWILKAGFQLKKPR</sequence>
<keyword evidence="2" id="KW-1185">Reference proteome</keyword>
<protein>
    <submittedName>
        <fullName evidence="1">Uncharacterized protein</fullName>
    </submittedName>
</protein>
<evidence type="ECO:0000313" key="1">
    <source>
        <dbReference type="EMBL" id="MDN5215693.1"/>
    </source>
</evidence>
<dbReference type="EMBL" id="JAUJEB010000007">
    <property type="protein sequence ID" value="MDN5215693.1"/>
    <property type="molecule type" value="Genomic_DNA"/>
</dbReference>
<evidence type="ECO:0000313" key="2">
    <source>
        <dbReference type="Proteomes" id="UP001172083"/>
    </source>
</evidence>
<comment type="caution">
    <text evidence="1">The sequence shown here is derived from an EMBL/GenBank/DDBJ whole genome shotgun (WGS) entry which is preliminary data.</text>
</comment>
<name>A0ABT8LDL0_9BACT</name>
<accession>A0ABT8LDL0</accession>